<feature type="transmembrane region" description="Helical" evidence="1">
    <location>
        <begin position="6"/>
        <end position="27"/>
    </location>
</feature>
<keyword evidence="1" id="KW-1133">Transmembrane helix</keyword>
<feature type="domain" description="DUF112" evidence="2">
    <location>
        <begin position="12"/>
        <end position="420"/>
    </location>
</feature>
<reference evidence="3" key="1">
    <citation type="submission" date="2016-05" db="EMBL/GenBank/DDBJ databases">
        <title>Microbial consortia oxidize butane by reversing methanogenesis.</title>
        <authorList>
            <person name="Laso-Perez R."/>
            <person name="Richter M."/>
            <person name="Wegener G."/>
            <person name="Musat F."/>
        </authorList>
    </citation>
    <scope>NUCLEOTIDE SEQUENCE [LARGE SCALE GENOMIC DNA]</scope>
    <source>
        <strain evidence="3">BOX2</strain>
    </source>
</reference>
<dbReference type="PANTHER" id="PTHR42204:SF1">
    <property type="entry name" value="INTEGRAL MEMBRANE PROTEIN"/>
    <property type="match status" value="1"/>
</dbReference>
<evidence type="ECO:0000313" key="4">
    <source>
        <dbReference type="Proteomes" id="UP000186940"/>
    </source>
</evidence>
<dbReference type="EMBL" id="LYOS01000002">
    <property type="protein sequence ID" value="OFV68064.1"/>
    <property type="molecule type" value="Genomic_DNA"/>
</dbReference>
<dbReference type="Pfam" id="PF01970">
    <property type="entry name" value="TctA"/>
    <property type="match status" value="1"/>
</dbReference>
<dbReference type="STRING" id="1838285.SCAL_000704"/>
<dbReference type="PANTHER" id="PTHR42204">
    <property type="entry name" value="INTEGRAL MEMBRANE PROTEIN"/>
    <property type="match status" value="1"/>
</dbReference>
<feature type="transmembrane region" description="Helical" evidence="1">
    <location>
        <begin position="340"/>
        <end position="359"/>
    </location>
</feature>
<keyword evidence="1 3" id="KW-0812">Transmembrane</keyword>
<keyword evidence="4" id="KW-1185">Reference proteome</keyword>
<feature type="transmembrane region" description="Helical" evidence="1">
    <location>
        <begin position="173"/>
        <end position="190"/>
    </location>
</feature>
<feature type="transmembrane region" description="Helical" evidence="1">
    <location>
        <begin position="252"/>
        <end position="279"/>
    </location>
</feature>
<feature type="transmembrane region" description="Helical" evidence="1">
    <location>
        <begin position="48"/>
        <end position="65"/>
    </location>
</feature>
<feature type="transmembrane region" description="Helical" evidence="1">
    <location>
        <begin position="210"/>
        <end position="231"/>
    </location>
</feature>
<sequence length="434" mass="47155">MQDISFFLLISSIFAGYLLGVISGLTPGIHTNNFALLLTASTPLLQRFGIEPIYIVLIILTNSITHTFLDIIPSVFLGAPEADTALVLLPGHRLMLDGRGEEAIRLSAFGSAASIILSLVFLFPLFFLFKHFYTQIYNQMGIILIWIVFVMILTERGERIEGQGSLAAWKYRTYASAIFILSGILGILAFEREVLIDPLIGFLDTSVLFPLFSGLFGASMLIISILTHTAIPPQKKGGFKLPAWQIIRGTTSGTLAGGIVAFLPGISSAIATLLARLTIRDDTGRGSNEEFILSLSGVNTANALFAIIALYTINRPRSGAMVAIEGAIDPALWTPDTINLFLLIILLVSLLSYVTTIQLGRLVPALIQQVNYTHLSLMILLLLSVLVLIFSGIFGLILFITATVIGMIPAFAGVRRIHSMGVLLLPLILYFNGF</sequence>
<dbReference type="AlphaFoldDB" id="A0A1F2PAJ3"/>
<keyword evidence="1" id="KW-0472">Membrane</keyword>
<feature type="transmembrane region" description="Helical" evidence="1">
    <location>
        <begin position="103"/>
        <end position="129"/>
    </location>
</feature>
<name>A0A1F2PAJ3_9EURY</name>
<feature type="transmembrane region" description="Helical" evidence="1">
    <location>
        <begin position="417"/>
        <end position="433"/>
    </location>
</feature>
<organism evidence="3 4">
    <name type="scientific">Candidatus Syntropharchaeum caldarium</name>
    <dbReference type="NCBI Taxonomy" id="1838285"/>
    <lineage>
        <taxon>Archaea</taxon>
        <taxon>Methanobacteriati</taxon>
        <taxon>Methanobacteriota</taxon>
        <taxon>Stenosarchaea group</taxon>
        <taxon>Methanomicrobia</taxon>
        <taxon>Methanosarcinales</taxon>
        <taxon>ANME-2 cluster</taxon>
        <taxon>Candidatus Syntropharchaeum</taxon>
    </lineage>
</organism>
<proteinExistence type="predicted"/>
<evidence type="ECO:0000313" key="3">
    <source>
        <dbReference type="EMBL" id="OFV68064.1"/>
    </source>
</evidence>
<feature type="transmembrane region" description="Helical" evidence="1">
    <location>
        <begin position="379"/>
        <end position="405"/>
    </location>
</feature>
<gene>
    <name evidence="3" type="ORF">SCAL_000704</name>
</gene>
<evidence type="ECO:0000259" key="2">
    <source>
        <dbReference type="Pfam" id="PF01970"/>
    </source>
</evidence>
<accession>A0A1F2PAJ3</accession>
<comment type="caution">
    <text evidence="3">The sequence shown here is derived from an EMBL/GenBank/DDBJ whole genome shotgun (WGS) entry which is preliminary data.</text>
</comment>
<feature type="transmembrane region" description="Helical" evidence="1">
    <location>
        <begin position="291"/>
        <end position="313"/>
    </location>
</feature>
<dbReference type="Proteomes" id="UP000186940">
    <property type="component" value="Unassembled WGS sequence"/>
</dbReference>
<protein>
    <submittedName>
        <fullName evidence="3">Membrane protein containing DUF112, transmembrane</fullName>
    </submittedName>
</protein>
<feature type="transmembrane region" description="Helical" evidence="1">
    <location>
        <begin position="135"/>
        <end position="153"/>
    </location>
</feature>
<dbReference type="InterPro" id="IPR002823">
    <property type="entry name" value="DUF112_TM"/>
</dbReference>
<evidence type="ECO:0000256" key="1">
    <source>
        <dbReference type="SAM" id="Phobius"/>
    </source>
</evidence>